<feature type="transmembrane region" description="Helical" evidence="7">
    <location>
        <begin position="130"/>
        <end position="151"/>
    </location>
</feature>
<keyword evidence="3" id="KW-1003">Cell membrane</keyword>
<comment type="subcellular location">
    <subcellularLocation>
        <location evidence="1">Cell membrane</location>
        <topology evidence="1">Multi-pass membrane protein</topology>
    </subcellularLocation>
</comment>
<evidence type="ECO:0000256" key="3">
    <source>
        <dbReference type="ARBA" id="ARBA00022475"/>
    </source>
</evidence>
<feature type="transmembrane region" description="Helical" evidence="7">
    <location>
        <begin position="185"/>
        <end position="208"/>
    </location>
</feature>
<feature type="transmembrane region" description="Helical" evidence="7">
    <location>
        <begin position="387"/>
        <end position="405"/>
    </location>
</feature>
<dbReference type="InterPro" id="IPR048279">
    <property type="entry name" value="MdtK-like"/>
</dbReference>
<dbReference type="InterPro" id="IPR002528">
    <property type="entry name" value="MATE_fam"/>
</dbReference>
<evidence type="ECO:0000256" key="4">
    <source>
        <dbReference type="ARBA" id="ARBA00022692"/>
    </source>
</evidence>
<name>A0ABQ1DZU1_9FIRM</name>
<dbReference type="PROSITE" id="PS51257">
    <property type="entry name" value="PROKAR_LIPOPROTEIN"/>
    <property type="match status" value="1"/>
</dbReference>
<evidence type="ECO:0000313" key="8">
    <source>
        <dbReference type="EMBL" id="GFO88211.1"/>
    </source>
</evidence>
<protein>
    <submittedName>
        <fullName evidence="8">MATE family efflux transporter</fullName>
    </submittedName>
</protein>
<dbReference type="RefSeq" id="WP_243183925.1">
    <property type="nucleotide sequence ID" value="NZ_BLYJ01000014.1"/>
</dbReference>
<keyword evidence="4 7" id="KW-0812">Transmembrane</keyword>
<keyword evidence="5 7" id="KW-1133">Transmembrane helix</keyword>
<evidence type="ECO:0000256" key="6">
    <source>
        <dbReference type="ARBA" id="ARBA00023136"/>
    </source>
</evidence>
<evidence type="ECO:0000313" key="9">
    <source>
        <dbReference type="Proteomes" id="UP000620147"/>
    </source>
</evidence>
<feature type="transmembrane region" description="Helical" evidence="7">
    <location>
        <begin position="355"/>
        <end position="375"/>
    </location>
</feature>
<comment type="caution">
    <text evidence="8">The sequence shown here is derived from an EMBL/GenBank/DDBJ whole genome shotgun (WGS) entry which is preliminary data.</text>
</comment>
<organism evidence="8 9">
    <name type="scientific">Butyricicoccus faecihominis</name>
    <dbReference type="NCBI Taxonomy" id="1712515"/>
    <lineage>
        <taxon>Bacteria</taxon>
        <taxon>Bacillati</taxon>
        <taxon>Bacillota</taxon>
        <taxon>Clostridia</taxon>
        <taxon>Eubacteriales</taxon>
        <taxon>Butyricicoccaceae</taxon>
        <taxon>Butyricicoccus</taxon>
    </lineage>
</organism>
<reference evidence="8 9" key="1">
    <citation type="submission" date="2020-06" db="EMBL/GenBank/DDBJ databases">
        <title>Characterization of fructooligosaccharide metabolism and fructooligosaccharide-degrading enzymes in human commensal butyrate producers.</title>
        <authorList>
            <person name="Tanno H."/>
            <person name="Fujii T."/>
            <person name="Hirano K."/>
            <person name="Maeno S."/>
            <person name="Tonozuka T."/>
            <person name="Sakamoto M."/>
            <person name="Ohkuma M."/>
            <person name="Tochio T."/>
            <person name="Endo A."/>
        </authorList>
    </citation>
    <scope>NUCLEOTIDE SEQUENCE [LARGE SCALE GENOMIC DNA]</scope>
    <source>
        <strain evidence="8 9">JCM 31056</strain>
    </source>
</reference>
<keyword evidence="2" id="KW-0813">Transport</keyword>
<feature type="transmembrane region" description="Helical" evidence="7">
    <location>
        <begin position="307"/>
        <end position="330"/>
    </location>
</feature>
<feature type="transmembrane region" description="Helical" evidence="7">
    <location>
        <begin position="264"/>
        <end position="286"/>
    </location>
</feature>
<proteinExistence type="predicted"/>
<dbReference type="PIRSF" id="PIRSF006603">
    <property type="entry name" value="DinF"/>
    <property type="match status" value="1"/>
</dbReference>
<dbReference type="PANTHER" id="PTHR43823:SF3">
    <property type="entry name" value="MULTIDRUG EXPORT PROTEIN MEPA"/>
    <property type="match status" value="1"/>
</dbReference>
<feature type="transmembrane region" description="Helical" evidence="7">
    <location>
        <begin position="12"/>
        <end position="36"/>
    </location>
</feature>
<dbReference type="PANTHER" id="PTHR43823">
    <property type="entry name" value="SPORULATION PROTEIN YKVU"/>
    <property type="match status" value="1"/>
</dbReference>
<evidence type="ECO:0000256" key="5">
    <source>
        <dbReference type="ARBA" id="ARBA00022989"/>
    </source>
</evidence>
<feature type="transmembrane region" description="Helical" evidence="7">
    <location>
        <begin position="229"/>
        <end position="258"/>
    </location>
</feature>
<keyword evidence="9" id="KW-1185">Reference proteome</keyword>
<feature type="transmembrane region" description="Helical" evidence="7">
    <location>
        <begin position="56"/>
        <end position="75"/>
    </location>
</feature>
<accession>A0ABQ1DZU1</accession>
<gene>
    <name evidence="8" type="ORF">BUFA31_13750</name>
</gene>
<dbReference type="Proteomes" id="UP000620147">
    <property type="component" value="Unassembled WGS sequence"/>
</dbReference>
<evidence type="ECO:0000256" key="2">
    <source>
        <dbReference type="ARBA" id="ARBA00022448"/>
    </source>
</evidence>
<dbReference type="InterPro" id="IPR051327">
    <property type="entry name" value="MATE_MepA_subfamily"/>
</dbReference>
<keyword evidence="6 7" id="KW-0472">Membrane</keyword>
<evidence type="ECO:0000256" key="7">
    <source>
        <dbReference type="SAM" id="Phobius"/>
    </source>
</evidence>
<feature type="transmembrane region" description="Helical" evidence="7">
    <location>
        <begin position="87"/>
        <end position="110"/>
    </location>
</feature>
<sequence>MHKQGALREFGHYAAMNILGMIGISCYILADTYFVAQGLGSLGLAALNIAIPAYNLMNGIGLMLGVGAATQYTIARAQNDRRQADSVFTHAAALGLLLGLLFLLGGLCFAKPLAGLLGADAQTLGMTTTYLRMLWCFGPFFVMNNVLLAFTRNDGAPTVAMCGMIAGSLFNIVFDYIFIFPCGLGMFGAALATGFSPFVSILVLLTHLRRPSRGFHLVKTPLRVSRVPSLCAPGLSSLIGEIASGVVLLLFNLVLLRLSGNTGVAAYGVVANLALVGIAVFTGLCTGIQPLVSRSSGLGDREQLRRLFRWGICTALGIAAVLCVSVFLGAEPLTAVFNSEHDPQLAAYAESGLRIYFTGFLFAGVNMVTAAFFSASDKTVQGFAISLLRGVIAVPPILFPLAWALGVDGVWLTFPMVELVTAVAALIWARKYIIENE</sequence>
<feature type="transmembrane region" description="Helical" evidence="7">
    <location>
        <begin position="158"/>
        <end position="179"/>
    </location>
</feature>
<dbReference type="EMBL" id="BLYJ01000014">
    <property type="protein sequence ID" value="GFO88211.1"/>
    <property type="molecule type" value="Genomic_DNA"/>
</dbReference>
<evidence type="ECO:0000256" key="1">
    <source>
        <dbReference type="ARBA" id="ARBA00004651"/>
    </source>
</evidence>
<dbReference type="Pfam" id="PF01554">
    <property type="entry name" value="MatE"/>
    <property type="match status" value="2"/>
</dbReference>
<feature type="transmembrane region" description="Helical" evidence="7">
    <location>
        <begin position="411"/>
        <end position="429"/>
    </location>
</feature>